<feature type="compositionally biased region" description="Gly residues" evidence="1">
    <location>
        <begin position="685"/>
        <end position="697"/>
    </location>
</feature>
<dbReference type="PANTHER" id="PTHR22042">
    <property type="entry name" value="TANKYRASE 1 BINDING PROTEIN"/>
    <property type="match status" value="1"/>
</dbReference>
<keyword evidence="4" id="KW-1185">Reference proteome</keyword>
<dbReference type="Proteomes" id="UP000538472">
    <property type="component" value="Unassembled WGS sequence"/>
</dbReference>
<dbReference type="GO" id="GO:0071479">
    <property type="term" value="P:cellular response to ionizing radiation"/>
    <property type="evidence" value="ECO:0007669"/>
    <property type="project" value="TreeGrafter"/>
</dbReference>
<sequence length="973" mass="100690">GSLGALPRPGDALSEPALGSEGGWSLSPSFEWTFPSRGTRRLPSPAPSPIREAADSGLSEEGESDRGDAAPSPPRSRGDSGSEGPGPAAATSRGAEGAPCPGGPVAQREAEGSAEEEEEGESEQDGTVPHSPRCVTEPGRDAAEPEPPAQPGLLLMAAPGDLSPPDPATAADSVGDCTVSLQGPGGPGRAEGPSRDPDPHADPGWLTELLASPGAHGSPDTEGPEDLLGWSQKDLCCEFGIARPRRACAFAWTHEAAPGERDWPGETERDRDPNWDSTSRDGDQLDGPFGTTGTGWGSDCSGTELLGRTGPGCSEWCRAPGAGESCRRDQGFGAGKPEWGTGCGLGSREEAGPGQADWSSGRGAGHGRQQDGEPGARQPGWARGYSPGDLGTRDGGIPPAWAGGYGTGDKEMKDRGLTLDWAGDYSSRGAETEDEDFTLGWAGRSSTGDTGTPEQEFGPSRAAWDSTYSARDMERQDREFSPGRPAWDMAWDDGYSTGDVESQDRELSPGRAAEASECSSGDMESRDGELGPGRAAWADERSTGAVESQDRELSPGRAADASECSTGAVESRDRELGPGRAAWPSESGSGNGAEEETEFIPGPLSWAGEHSVGQAEWQEHGATDSRDWAGAARHSQFGVIGTERVPDPSVIGVSPGGSMAWAGAGTCGGLQEPQVGWPRDLSLGGSDGTGNASGVGLGQTAWGEGPGSLPAPGGSAGLGAPGWSRDPDPADWSMEPHDAEARRREWASAFGARCAARHRDVSDGEQSPGGDAGSADGSLRVSEPDLPRGDPPADPPAAECPRSEPPSPTEEERDPPEPPSPTEEERDPPGAAGGTLPGTESEAAPTEQPEGQRPPGWVEEPEGPPDPAGQDFAFLEDTEVLDSRVYRSKASLGRKRRHRAPALRPGATADGDSWIFRDSTEPRPDPPAASSDEEAAEEPKSRRVRASPSGRGVKVPIFPGLNASALKVGPAGR</sequence>
<dbReference type="GO" id="GO:0000792">
    <property type="term" value="C:heterochromatin"/>
    <property type="evidence" value="ECO:0007669"/>
    <property type="project" value="TreeGrafter"/>
</dbReference>
<comment type="caution">
    <text evidence="3">The sequence shown here is derived from an EMBL/GenBank/DDBJ whole genome shotgun (WGS) entry which is preliminary data.</text>
</comment>
<evidence type="ECO:0000259" key="2">
    <source>
        <dbReference type="SMART" id="SM01319"/>
    </source>
</evidence>
<accession>A0A7K8STS5</accession>
<dbReference type="InterPro" id="IPR040006">
    <property type="entry name" value="TNKS1BP1-like"/>
</dbReference>
<feature type="compositionally biased region" description="Basic and acidic residues" evidence="1">
    <location>
        <begin position="257"/>
        <end position="283"/>
    </location>
</feature>
<dbReference type="EMBL" id="VWZB01000177">
    <property type="protein sequence ID" value="NXF33489.1"/>
    <property type="molecule type" value="Genomic_DNA"/>
</dbReference>
<evidence type="ECO:0000313" key="4">
    <source>
        <dbReference type="Proteomes" id="UP000538472"/>
    </source>
</evidence>
<feature type="compositionally biased region" description="Basic and acidic residues" evidence="1">
    <location>
        <begin position="617"/>
        <end position="627"/>
    </location>
</feature>
<reference evidence="3 4" key="1">
    <citation type="submission" date="2019-09" db="EMBL/GenBank/DDBJ databases">
        <title>Bird 10,000 Genomes (B10K) Project - Family phase.</title>
        <authorList>
            <person name="Zhang G."/>
        </authorList>
    </citation>
    <scope>NUCLEOTIDE SEQUENCE [LARGE SCALE GENOMIC DNA]</scope>
    <source>
        <strain evidence="3">B10K-CU-031-10</strain>
        <tissue evidence="3">Muscle</tissue>
    </source>
</reference>
<protein>
    <submittedName>
        <fullName evidence="3">TB182 protein</fullName>
    </submittedName>
</protein>
<dbReference type="InterPro" id="IPR032764">
    <property type="entry name" value="Tankyrase-bd_C"/>
</dbReference>
<feature type="compositionally biased region" description="Polar residues" evidence="1">
    <location>
        <begin position="444"/>
        <end position="453"/>
    </location>
</feature>
<dbReference type="Pfam" id="PF15327">
    <property type="entry name" value="Tankyrase_bdg_C"/>
    <property type="match status" value="1"/>
</dbReference>
<feature type="domain" description="Tankyrase 1-binding protein C-terminal" evidence="2">
    <location>
        <begin position="869"/>
        <end position="973"/>
    </location>
</feature>
<feature type="compositionally biased region" description="Acidic residues" evidence="1">
    <location>
        <begin position="112"/>
        <end position="124"/>
    </location>
</feature>
<name>A0A7K8STS5_9AVES</name>
<feature type="compositionally biased region" description="Basic and acidic residues" evidence="1">
    <location>
        <begin position="408"/>
        <end position="417"/>
    </location>
</feature>
<feature type="region of interest" description="Disordered" evidence="1">
    <location>
        <begin position="661"/>
        <end position="973"/>
    </location>
</feature>
<organism evidence="3 4">
    <name type="scientific">Nyctibius bracteatus</name>
    <name type="common">Rufous potoo</name>
    <dbReference type="NCBI Taxonomy" id="48426"/>
    <lineage>
        <taxon>Eukaryota</taxon>
        <taxon>Metazoa</taxon>
        <taxon>Chordata</taxon>
        <taxon>Craniata</taxon>
        <taxon>Vertebrata</taxon>
        <taxon>Euteleostomi</taxon>
        <taxon>Archelosauria</taxon>
        <taxon>Archosauria</taxon>
        <taxon>Dinosauria</taxon>
        <taxon>Saurischia</taxon>
        <taxon>Theropoda</taxon>
        <taxon>Coelurosauria</taxon>
        <taxon>Aves</taxon>
        <taxon>Neognathae</taxon>
        <taxon>Neoaves</taxon>
        <taxon>Strisores</taxon>
        <taxon>Caprimulgiformes</taxon>
        <taxon>Nyctibiidae</taxon>
        <taxon>Nyctibius</taxon>
    </lineage>
</organism>
<feature type="compositionally biased region" description="Basic and acidic residues" evidence="1">
    <location>
        <begin position="734"/>
        <end position="746"/>
    </location>
</feature>
<feature type="compositionally biased region" description="Basic and acidic residues" evidence="1">
    <location>
        <begin position="192"/>
        <end position="201"/>
    </location>
</feature>
<dbReference type="AlphaFoldDB" id="A0A7K8STS5"/>
<dbReference type="GO" id="GO:0006302">
    <property type="term" value="P:double-strand break repair"/>
    <property type="evidence" value="ECO:0007669"/>
    <property type="project" value="TreeGrafter"/>
</dbReference>
<feature type="region of interest" description="Disordered" evidence="1">
    <location>
        <begin position="324"/>
        <end position="630"/>
    </location>
</feature>
<dbReference type="SMART" id="SM01319">
    <property type="entry name" value="Tankyrase_bdg_C"/>
    <property type="match status" value="1"/>
</dbReference>
<proteinExistence type="predicted"/>
<feature type="compositionally biased region" description="Basic and acidic residues" evidence="1">
    <location>
        <begin position="537"/>
        <end position="554"/>
    </location>
</feature>
<dbReference type="PANTHER" id="PTHR22042:SF2">
    <property type="entry name" value="182 KDA TANKYRASE-1-BINDING PROTEIN"/>
    <property type="match status" value="1"/>
</dbReference>
<gene>
    <name evidence="3" type="primary">Tnks1bp1</name>
    <name evidence="3" type="ORF">NYCBRA_R15285</name>
</gene>
<feature type="compositionally biased region" description="Basic and acidic residues" evidence="1">
    <location>
        <begin position="471"/>
        <end position="481"/>
    </location>
</feature>
<dbReference type="GO" id="GO:0005634">
    <property type="term" value="C:nucleus"/>
    <property type="evidence" value="ECO:0007669"/>
    <property type="project" value="TreeGrafter"/>
</dbReference>
<feature type="non-terminal residue" evidence="3">
    <location>
        <position position="973"/>
    </location>
</feature>
<feature type="region of interest" description="Disordered" evidence="1">
    <location>
        <begin position="255"/>
        <end position="304"/>
    </location>
</feature>
<evidence type="ECO:0000256" key="1">
    <source>
        <dbReference type="SAM" id="MobiDB-lite"/>
    </source>
</evidence>
<feature type="region of interest" description="Disordered" evidence="1">
    <location>
        <begin position="1"/>
        <end position="228"/>
    </location>
</feature>
<feature type="compositionally biased region" description="Basic residues" evidence="1">
    <location>
        <begin position="892"/>
        <end position="901"/>
    </location>
</feature>
<evidence type="ECO:0000313" key="3">
    <source>
        <dbReference type="EMBL" id="NXF33489.1"/>
    </source>
</evidence>
<feature type="non-terminal residue" evidence="3">
    <location>
        <position position="1"/>
    </location>
</feature>